<feature type="DNA-binding region" description="Fork-head" evidence="2">
    <location>
        <begin position="831"/>
        <end position="909"/>
    </location>
</feature>
<name>A0A9W8KBR6_9AGAR</name>
<dbReference type="SUPFAM" id="SSF46785">
    <property type="entry name" value="Winged helix' DNA-binding domain"/>
    <property type="match status" value="1"/>
</dbReference>
<gene>
    <name evidence="5" type="ORF">NLJ89_g2926</name>
</gene>
<dbReference type="InterPro" id="IPR050211">
    <property type="entry name" value="FOX_domain-containing"/>
</dbReference>
<evidence type="ECO:0000256" key="1">
    <source>
        <dbReference type="ARBA" id="ARBA00023125"/>
    </source>
</evidence>
<evidence type="ECO:0000313" key="5">
    <source>
        <dbReference type="EMBL" id="KAJ3513475.1"/>
    </source>
</evidence>
<protein>
    <recommendedName>
        <fullName evidence="4">Fork-head domain-containing protein</fullName>
    </recommendedName>
</protein>
<comment type="caution">
    <text evidence="5">The sequence shown here is derived from an EMBL/GenBank/DDBJ whole genome shotgun (WGS) entry which is preliminary data.</text>
</comment>
<feature type="compositionally biased region" description="Low complexity" evidence="3">
    <location>
        <begin position="435"/>
        <end position="451"/>
    </location>
</feature>
<keyword evidence="6" id="KW-1185">Reference proteome</keyword>
<dbReference type="GO" id="GO:0005634">
    <property type="term" value="C:nucleus"/>
    <property type="evidence" value="ECO:0007669"/>
    <property type="project" value="UniProtKB-SubCell"/>
</dbReference>
<dbReference type="CDD" id="cd00059">
    <property type="entry name" value="FH_FOX"/>
    <property type="match status" value="1"/>
</dbReference>
<dbReference type="InterPro" id="IPR001766">
    <property type="entry name" value="Fork_head_dom"/>
</dbReference>
<evidence type="ECO:0000313" key="6">
    <source>
        <dbReference type="Proteomes" id="UP001148786"/>
    </source>
</evidence>
<sequence length="938" mass="104289">MDPSSGNHANVNYLPLDPGALTSTLPYLSPRAQEAQSTTLSGFLTNSQQVEVSQSTFHAQTHNAPVVHIHNYPSGHPPEGRTLRDEASRNLNDAFLTSGGTRQAQESWFNERSVGNLPIEASSTIYERHFIRKGRGFPLWIPRLDVSFPIPYRTKGVSIGDVGIITEGSFHFLFNILLPSNDPINADGVPHDFQPLQPTIHSRGIQRIQVFSGGDYLSSQDISRTTYTGDSSSYALNPVHVSSKLTITLIFGKNSHTFISSASDGAILTMPEPVFHERLLCLTVFEKYIKANAESWYNYANGVVHLGVGNGDLYLVSAVDKTSAWGMATFLSTSHHSDITLNFRTVHQEMGQPVYVWEHSGSVDSKTGPDTNERTELQVAEGQPLSNQCLFVRTISVMIGQKSWRDLENSNFGSSDSAQDGFQESSDSAGTDVTGGARSGSASSGPSVSAQGFGGSERSESTISLTEDTILTNEMPTGLRNIHPSKLLNELLLKEVPNAKMAISSDRDWDWMLHSAHPNEYDTAEKFIKKIGCMRTIVDDDGVVCLEPAVWSDEGEDDEFEDINNILNGFEDGSTTIEDYIFGFNRPSNRKALLDKLVMDLSSRSLMTWHDISDAQTGGLQGHPDRLLSLYEISQHKRGNTSLLHFGQSIQTAHKVLDSLPMGHTHTPAIMCALAGLFFKRYRRFSFRYDLDEAIWYYEGALGLNQGEEYTRLEALLGLCSALYRRLKSFGDLKDAVDLCNRLQEQGRLDFDKILLAFDQDLQRRNSAPDILGLPTMDSLSALSHFDSSDFTAALPLPSHQETEKYLRKTLEVPYPYPLNLSSLPDEPFDKKAPAVTTLIKLAIFGSKDKRLTLRQIYDEIENRYPSWKDAKDKHWQTSIRHNLSLKAIFVPIERLVSHPGKSFYWALDVRQGEGNKHDGGHSDGELDESDHVVSTGE</sequence>
<evidence type="ECO:0000256" key="3">
    <source>
        <dbReference type="SAM" id="MobiDB-lite"/>
    </source>
</evidence>
<feature type="compositionally biased region" description="Basic and acidic residues" evidence="3">
    <location>
        <begin position="916"/>
        <end position="925"/>
    </location>
</feature>
<reference evidence="5" key="1">
    <citation type="submission" date="2022-07" db="EMBL/GenBank/DDBJ databases">
        <title>Genome Sequence of Agrocybe chaxingu.</title>
        <authorList>
            <person name="Buettner E."/>
        </authorList>
    </citation>
    <scope>NUCLEOTIDE SEQUENCE</scope>
    <source>
        <strain evidence="5">MP-N11</strain>
    </source>
</reference>
<dbReference type="PROSITE" id="PS50039">
    <property type="entry name" value="FORK_HEAD_3"/>
    <property type="match status" value="1"/>
</dbReference>
<evidence type="ECO:0000256" key="2">
    <source>
        <dbReference type="PROSITE-ProRule" id="PRU00089"/>
    </source>
</evidence>
<dbReference type="PRINTS" id="PR00053">
    <property type="entry name" value="FORKHEAD"/>
</dbReference>
<accession>A0A9W8KBR6</accession>
<evidence type="ECO:0000259" key="4">
    <source>
        <dbReference type="PROSITE" id="PS50039"/>
    </source>
</evidence>
<dbReference type="Gene3D" id="1.10.10.10">
    <property type="entry name" value="Winged helix-like DNA-binding domain superfamily/Winged helix DNA-binding domain"/>
    <property type="match status" value="1"/>
</dbReference>
<dbReference type="EMBL" id="JANKHO010000196">
    <property type="protein sequence ID" value="KAJ3513475.1"/>
    <property type="molecule type" value="Genomic_DNA"/>
</dbReference>
<comment type="subcellular location">
    <subcellularLocation>
        <location evidence="2">Nucleus</location>
    </subcellularLocation>
</comment>
<dbReference type="InterPro" id="IPR036390">
    <property type="entry name" value="WH_DNA-bd_sf"/>
</dbReference>
<organism evidence="5 6">
    <name type="scientific">Agrocybe chaxingu</name>
    <dbReference type="NCBI Taxonomy" id="84603"/>
    <lineage>
        <taxon>Eukaryota</taxon>
        <taxon>Fungi</taxon>
        <taxon>Dikarya</taxon>
        <taxon>Basidiomycota</taxon>
        <taxon>Agaricomycotina</taxon>
        <taxon>Agaricomycetes</taxon>
        <taxon>Agaricomycetidae</taxon>
        <taxon>Agaricales</taxon>
        <taxon>Agaricineae</taxon>
        <taxon>Strophariaceae</taxon>
        <taxon>Agrocybe</taxon>
    </lineage>
</organism>
<feature type="region of interest" description="Disordered" evidence="3">
    <location>
        <begin position="410"/>
        <end position="469"/>
    </location>
</feature>
<keyword evidence="2" id="KW-0539">Nucleus</keyword>
<dbReference type="InterPro" id="IPR036388">
    <property type="entry name" value="WH-like_DNA-bd_sf"/>
</dbReference>
<dbReference type="PANTHER" id="PTHR11829:SF343">
    <property type="entry name" value="FORK-HEAD DOMAIN-CONTAINING PROTEIN"/>
    <property type="match status" value="1"/>
</dbReference>
<feature type="compositionally biased region" description="Polar residues" evidence="3">
    <location>
        <begin position="410"/>
        <end position="431"/>
    </location>
</feature>
<dbReference type="SMART" id="SM00339">
    <property type="entry name" value="FH"/>
    <property type="match status" value="1"/>
</dbReference>
<dbReference type="PANTHER" id="PTHR11829">
    <property type="entry name" value="FORKHEAD BOX PROTEIN"/>
    <property type="match status" value="1"/>
</dbReference>
<dbReference type="GO" id="GO:0000978">
    <property type="term" value="F:RNA polymerase II cis-regulatory region sequence-specific DNA binding"/>
    <property type="evidence" value="ECO:0007669"/>
    <property type="project" value="TreeGrafter"/>
</dbReference>
<feature type="domain" description="Fork-head" evidence="4">
    <location>
        <begin position="831"/>
        <end position="909"/>
    </location>
</feature>
<dbReference type="Proteomes" id="UP001148786">
    <property type="component" value="Unassembled WGS sequence"/>
</dbReference>
<proteinExistence type="predicted"/>
<feature type="region of interest" description="Disordered" evidence="3">
    <location>
        <begin position="916"/>
        <end position="938"/>
    </location>
</feature>
<dbReference type="OrthoDB" id="3222453at2759"/>
<keyword evidence="1 2" id="KW-0238">DNA-binding</keyword>
<dbReference type="Pfam" id="PF00250">
    <property type="entry name" value="Forkhead"/>
    <property type="match status" value="1"/>
</dbReference>
<dbReference type="GO" id="GO:0000981">
    <property type="term" value="F:DNA-binding transcription factor activity, RNA polymerase II-specific"/>
    <property type="evidence" value="ECO:0007669"/>
    <property type="project" value="TreeGrafter"/>
</dbReference>
<dbReference type="AlphaFoldDB" id="A0A9W8KBR6"/>